<comment type="caution">
    <text evidence="2">The sequence shown here is derived from an EMBL/GenBank/DDBJ whole genome shotgun (WGS) entry which is preliminary data.</text>
</comment>
<dbReference type="RefSeq" id="WP_171184244.1">
    <property type="nucleotide sequence ID" value="NZ_WTPX01000018.1"/>
</dbReference>
<sequence>MTAPADLFADDPDPWEAPAPDTSAPGTSAPGTSTSAAGSIRPTRRGPAPNGWKAAALVLGGGLGGAMAASVVWCVALLGVIAAQEDDEDYLFDDYGPTAWDESDTVALTSALNANPVVQEYLGTVTGATLNEDRSYAADVEYDEWFYDVVGEHGTGLIRARFDTQEHYKEADLTLPDGTVLPLDLAIPTGVDVSEPPAVPEAAAAGDDSNDDAAE</sequence>
<dbReference type="Proteomes" id="UP000609651">
    <property type="component" value="Unassembled WGS sequence"/>
</dbReference>
<reference evidence="2 3" key="1">
    <citation type="journal article" date="2020" name="Syst. Appl. Microbiol.">
        <title>Alienimonas chondri sp. nov., a novel planctomycete isolated from the biofilm of the red alga Chondrus crispus.</title>
        <authorList>
            <person name="Vitorino I."/>
            <person name="Albuquerque L."/>
            <person name="Wiegand S."/>
            <person name="Kallscheuer N."/>
            <person name="da Costa M.S."/>
            <person name="Lobo-da-Cunha A."/>
            <person name="Jogler C."/>
            <person name="Lage O.M."/>
        </authorList>
    </citation>
    <scope>NUCLEOTIDE SEQUENCE [LARGE SCALE GENOMIC DNA]</scope>
    <source>
        <strain evidence="2 3">LzC2</strain>
    </source>
</reference>
<accession>A0ABX1V9W5</accession>
<feature type="compositionally biased region" description="Low complexity" evidence="1">
    <location>
        <begin position="16"/>
        <end position="39"/>
    </location>
</feature>
<organism evidence="2 3">
    <name type="scientific">Alienimonas chondri</name>
    <dbReference type="NCBI Taxonomy" id="2681879"/>
    <lineage>
        <taxon>Bacteria</taxon>
        <taxon>Pseudomonadati</taxon>
        <taxon>Planctomycetota</taxon>
        <taxon>Planctomycetia</taxon>
        <taxon>Planctomycetales</taxon>
        <taxon>Planctomycetaceae</taxon>
        <taxon>Alienimonas</taxon>
    </lineage>
</organism>
<feature type="compositionally biased region" description="Low complexity" evidence="1">
    <location>
        <begin position="191"/>
        <end position="207"/>
    </location>
</feature>
<feature type="region of interest" description="Disordered" evidence="1">
    <location>
        <begin position="1"/>
        <end position="49"/>
    </location>
</feature>
<keyword evidence="3" id="KW-1185">Reference proteome</keyword>
<gene>
    <name evidence="2" type="ORF">LzC2_09130</name>
</gene>
<evidence type="ECO:0000313" key="2">
    <source>
        <dbReference type="EMBL" id="NNJ24853.1"/>
    </source>
</evidence>
<protein>
    <submittedName>
        <fullName evidence="2">Uncharacterized protein</fullName>
    </submittedName>
</protein>
<feature type="region of interest" description="Disordered" evidence="1">
    <location>
        <begin position="191"/>
        <end position="215"/>
    </location>
</feature>
<proteinExistence type="predicted"/>
<evidence type="ECO:0000256" key="1">
    <source>
        <dbReference type="SAM" id="MobiDB-lite"/>
    </source>
</evidence>
<name>A0ABX1V9W5_9PLAN</name>
<dbReference type="EMBL" id="WTPX01000018">
    <property type="protein sequence ID" value="NNJ24853.1"/>
    <property type="molecule type" value="Genomic_DNA"/>
</dbReference>
<evidence type="ECO:0000313" key="3">
    <source>
        <dbReference type="Proteomes" id="UP000609651"/>
    </source>
</evidence>